<dbReference type="PANTHER" id="PTHR30619:SF1">
    <property type="entry name" value="RECOMBINATION PROTEIN 2"/>
    <property type="match status" value="1"/>
</dbReference>
<dbReference type="InterPro" id="IPR036866">
    <property type="entry name" value="RibonucZ/Hydroxyglut_hydro"/>
</dbReference>
<reference evidence="8 9" key="1">
    <citation type="journal article" date="2011" name="J. Microbiol.">
        <title>Bacillus kyonggiensis sp. nov., isolated from soil of a lettuce field.</title>
        <authorList>
            <person name="Dong K."/>
            <person name="Lee S."/>
        </authorList>
    </citation>
    <scope>NUCLEOTIDE SEQUENCE [LARGE SCALE GENOMIC DNA]</scope>
    <source>
        <strain evidence="8 9">NB22</strain>
    </source>
</reference>
<feature type="transmembrane region" description="Helical" evidence="6">
    <location>
        <begin position="265"/>
        <end position="287"/>
    </location>
</feature>
<evidence type="ECO:0000256" key="4">
    <source>
        <dbReference type="ARBA" id="ARBA00022989"/>
    </source>
</evidence>
<dbReference type="AlphaFoldDB" id="A0A4V5P204"/>
<proteinExistence type="predicted"/>
<keyword evidence="3 6" id="KW-0812">Transmembrane</keyword>
<dbReference type="NCBIfam" id="TIGR00361">
    <property type="entry name" value="ComEC_Rec2"/>
    <property type="match status" value="1"/>
</dbReference>
<evidence type="ECO:0000256" key="1">
    <source>
        <dbReference type="ARBA" id="ARBA00004651"/>
    </source>
</evidence>
<dbReference type="Pfam" id="PF03772">
    <property type="entry name" value="Competence"/>
    <property type="match status" value="1"/>
</dbReference>
<sequence length="780" mass="88887">MLKGNWIFICLAALLGVLFALEGKWIFLGLAILLFLFLRLVRKFSAKMMLITVFIFILFLGRTELTERLEQTLFTGEEKAFFILFEEPPKIDGNYFTTYGKDEGTKETFVLQYRLSTIEEKEAFEQISVGTVCKVKGNLAQPEPSRNPNAFDYKEYLRHEHISWILEVENINLNQCEEKRNLLAYLQKIRQNGIQYIYAHFPQNTAPFAAALIFGDRNLIEPDLMTAYQRLGIVHLIALSGLNVAMLIGILFYTGLRLHITREKMVYALMAFLPIYIILTGGAPSVIRACLMMLFALVLTKFSRKKLMPVDILSIVFVGYVFIDPHIIYNVGFQLSFVVTYALILSASILEKYVLKPVPFLIATSIISQIASMPILLYHFFEFSIVSFLVNLVYVPLFSVVITPVLMIMYFLHLLIGDLLNPLLHFFDFNLRLIHQLTLYLSKFPLNTLVLGRPSNFVLILYCVGIPYFFFRWEKARTIKQIVVAVIIPISLLTLHLLTIKLDVSGEVMIIDVGQGDSILIQLPMNKGTYLIDTGGTLQFSTEEWMERADPFEVGKDVVVPYLKSKGITKLDKLILTHGDMDHVGGAKAVLQSLKVEEVVLPKVEEPSELEIEILELCDEKKIPIHFAIRGDTWTAGGYRFAVLSPSNTVHVEKNDQSIVLYAEIAKLKWLFTGDLEEEGERKLLANYPKLKVDVLKVGHHGSKTSTTESLLDQLEPKVALISARENNRFGHPHGDVLARLEERNIRVYRTDENGAITFQFRGEQGTFLTHFHMIKRNPN</sequence>
<comment type="subcellular location">
    <subcellularLocation>
        <location evidence="1">Cell membrane</location>
        <topology evidence="1">Multi-pass membrane protein</topology>
    </subcellularLocation>
</comment>
<dbReference type="Proteomes" id="UP000307756">
    <property type="component" value="Unassembled WGS sequence"/>
</dbReference>
<feature type="transmembrane region" description="Helical" evidence="6">
    <location>
        <begin position="232"/>
        <end position="253"/>
    </location>
</feature>
<gene>
    <name evidence="8" type="ORF">FA727_10730</name>
</gene>
<dbReference type="EMBL" id="SWBM01000001">
    <property type="protein sequence ID" value="TKC19980.1"/>
    <property type="molecule type" value="Genomic_DNA"/>
</dbReference>
<keyword evidence="5 6" id="KW-0472">Membrane</keyword>
<dbReference type="InterPro" id="IPR004797">
    <property type="entry name" value="Competence_ComEC/Rec2"/>
</dbReference>
<feature type="transmembrane region" description="Helical" evidence="6">
    <location>
        <begin position="393"/>
        <end position="416"/>
    </location>
</feature>
<dbReference type="Gene3D" id="3.60.15.10">
    <property type="entry name" value="Ribonuclease Z/Hydroxyacylglutathione hydrolase-like"/>
    <property type="match status" value="1"/>
</dbReference>
<dbReference type="GO" id="GO:0030420">
    <property type="term" value="P:establishment of competence for transformation"/>
    <property type="evidence" value="ECO:0007669"/>
    <property type="project" value="InterPro"/>
</dbReference>
<evidence type="ECO:0000313" key="8">
    <source>
        <dbReference type="EMBL" id="TKC19980.1"/>
    </source>
</evidence>
<dbReference type="NCBIfam" id="TIGR00360">
    <property type="entry name" value="ComEC_N-term"/>
    <property type="match status" value="1"/>
</dbReference>
<comment type="caution">
    <text evidence="8">The sequence shown here is derived from an EMBL/GenBank/DDBJ whole genome shotgun (WGS) entry which is preliminary data.</text>
</comment>
<evidence type="ECO:0000256" key="2">
    <source>
        <dbReference type="ARBA" id="ARBA00022475"/>
    </source>
</evidence>
<protein>
    <submittedName>
        <fullName evidence="8">DNA internalization-related competence protein ComEC/Rec2</fullName>
    </submittedName>
</protein>
<feature type="transmembrane region" description="Helical" evidence="6">
    <location>
        <begin position="360"/>
        <end position="381"/>
    </location>
</feature>
<feature type="transmembrane region" description="Helical" evidence="6">
    <location>
        <begin position="482"/>
        <end position="500"/>
    </location>
</feature>
<dbReference type="Pfam" id="PF00753">
    <property type="entry name" value="Lactamase_B"/>
    <property type="match status" value="1"/>
</dbReference>
<accession>A0A4V5P204</accession>
<dbReference type="InterPro" id="IPR004477">
    <property type="entry name" value="ComEC_N"/>
</dbReference>
<dbReference type="CDD" id="cd07731">
    <property type="entry name" value="ComA-like_MBL-fold"/>
    <property type="match status" value="1"/>
</dbReference>
<feature type="transmembrane region" description="Helical" evidence="6">
    <location>
        <begin position="307"/>
        <end position="323"/>
    </location>
</feature>
<evidence type="ECO:0000256" key="5">
    <source>
        <dbReference type="ARBA" id="ARBA00023136"/>
    </source>
</evidence>
<dbReference type="InterPro" id="IPR025405">
    <property type="entry name" value="DUF4131"/>
</dbReference>
<dbReference type="PANTHER" id="PTHR30619">
    <property type="entry name" value="DNA INTERNALIZATION/COMPETENCE PROTEIN COMEC/REC2"/>
    <property type="match status" value="1"/>
</dbReference>
<dbReference type="InterPro" id="IPR001279">
    <property type="entry name" value="Metallo-B-lactamas"/>
</dbReference>
<dbReference type="SMART" id="SM00849">
    <property type="entry name" value="Lactamase_B"/>
    <property type="match status" value="1"/>
</dbReference>
<feature type="transmembrane region" description="Helical" evidence="6">
    <location>
        <begin position="6"/>
        <end position="37"/>
    </location>
</feature>
<dbReference type="GO" id="GO:0005886">
    <property type="term" value="C:plasma membrane"/>
    <property type="evidence" value="ECO:0007669"/>
    <property type="project" value="UniProtKB-SubCell"/>
</dbReference>
<organism evidence="8 9">
    <name type="scientific">Robertmurraya kyonggiensis</name>
    <dbReference type="NCBI Taxonomy" id="1037680"/>
    <lineage>
        <taxon>Bacteria</taxon>
        <taxon>Bacillati</taxon>
        <taxon>Bacillota</taxon>
        <taxon>Bacilli</taxon>
        <taxon>Bacillales</taxon>
        <taxon>Bacillaceae</taxon>
        <taxon>Robertmurraya</taxon>
    </lineage>
</organism>
<feature type="transmembrane region" description="Helical" evidence="6">
    <location>
        <begin position="335"/>
        <end position="354"/>
    </location>
</feature>
<keyword evidence="9" id="KW-1185">Reference proteome</keyword>
<dbReference type="InterPro" id="IPR035681">
    <property type="entry name" value="ComA-like_MBL"/>
</dbReference>
<keyword evidence="4 6" id="KW-1133">Transmembrane helix</keyword>
<feature type="domain" description="Metallo-beta-lactamase" evidence="7">
    <location>
        <begin position="515"/>
        <end position="725"/>
    </location>
</feature>
<name>A0A4V5P204_9BACI</name>
<evidence type="ECO:0000256" key="3">
    <source>
        <dbReference type="ARBA" id="ARBA00022692"/>
    </source>
</evidence>
<feature type="transmembrane region" description="Helical" evidence="6">
    <location>
        <begin position="44"/>
        <end position="61"/>
    </location>
</feature>
<dbReference type="InterPro" id="IPR052159">
    <property type="entry name" value="Competence_DNA_uptake"/>
</dbReference>
<dbReference type="Pfam" id="PF13567">
    <property type="entry name" value="DUF4131"/>
    <property type="match status" value="1"/>
</dbReference>
<dbReference type="SUPFAM" id="SSF56281">
    <property type="entry name" value="Metallo-hydrolase/oxidoreductase"/>
    <property type="match status" value="1"/>
</dbReference>
<evidence type="ECO:0000256" key="6">
    <source>
        <dbReference type="SAM" id="Phobius"/>
    </source>
</evidence>
<feature type="transmembrane region" description="Helical" evidence="6">
    <location>
        <begin position="450"/>
        <end position="470"/>
    </location>
</feature>
<evidence type="ECO:0000259" key="7">
    <source>
        <dbReference type="SMART" id="SM00849"/>
    </source>
</evidence>
<evidence type="ECO:0000313" key="9">
    <source>
        <dbReference type="Proteomes" id="UP000307756"/>
    </source>
</evidence>
<keyword evidence="2" id="KW-1003">Cell membrane</keyword>